<sequence>MLRLGEMANTVCCTAIDPTKEAYTSMKNGKGTRINTLTNSARAEQLHLLSILHERIKLYLPPHGKVRDEMQWQGKRFERPPHISKNTRIYGPDPLHVTIQFMLYT</sequence>
<dbReference type="EMBL" id="BGPR01000119">
    <property type="protein sequence ID" value="GBL96348.1"/>
    <property type="molecule type" value="Genomic_DNA"/>
</dbReference>
<comment type="caution">
    <text evidence="1">The sequence shown here is derived from an EMBL/GenBank/DDBJ whole genome shotgun (WGS) entry which is preliminary data.</text>
</comment>
<evidence type="ECO:0000313" key="1">
    <source>
        <dbReference type="EMBL" id="GBL96348.1"/>
    </source>
</evidence>
<reference evidence="1 2" key="1">
    <citation type="journal article" date="2019" name="Sci. Rep.">
        <title>Orb-weaving spider Araneus ventricosus genome elucidates the spidroin gene catalogue.</title>
        <authorList>
            <person name="Kono N."/>
            <person name="Nakamura H."/>
            <person name="Ohtoshi R."/>
            <person name="Moran D.A.P."/>
            <person name="Shinohara A."/>
            <person name="Yoshida Y."/>
            <person name="Fujiwara M."/>
            <person name="Mori M."/>
            <person name="Tomita M."/>
            <person name="Arakawa K."/>
        </authorList>
    </citation>
    <scope>NUCLEOTIDE SEQUENCE [LARGE SCALE GENOMIC DNA]</scope>
</reference>
<dbReference type="Proteomes" id="UP000499080">
    <property type="component" value="Unassembled WGS sequence"/>
</dbReference>
<evidence type="ECO:0000313" key="2">
    <source>
        <dbReference type="Proteomes" id="UP000499080"/>
    </source>
</evidence>
<accession>A0A4Y2BW83</accession>
<organism evidence="1 2">
    <name type="scientific">Araneus ventricosus</name>
    <name type="common">Orbweaver spider</name>
    <name type="synonym">Epeira ventricosa</name>
    <dbReference type="NCBI Taxonomy" id="182803"/>
    <lineage>
        <taxon>Eukaryota</taxon>
        <taxon>Metazoa</taxon>
        <taxon>Ecdysozoa</taxon>
        <taxon>Arthropoda</taxon>
        <taxon>Chelicerata</taxon>
        <taxon>Arachnida</taxon>
        <taxon>Araneae</taxon>
        <taxon>Araneomorphae</taxon>
        <taxon>Entelegynae</taxon>
        <taxon>Araneoidea</taxon>
        <taxon>Araneidae</taxon>
        <taxon>Araneus</taxon>
    </lineage>
</organism>
<dbReference type="AlphaFoldDB" id="A0A4Y2BW83"/>
<gene>
    <name evidence="1" type="ORF">AVEN_238707_1</name>
</gene>
<name>A0A4Y2BW83_ARAVE</name>
<protein>
    <submittedName>
        <fullName evidence="1">Uncharacterized protein</fullName>
    </submittedName>
</protein>
<keyword evidence="2" id="KW-1185">Reference proteome</keyword>
<proteinExistence type="predicted"/>